<evidence type="ECO:0000256" key="3">
    <source>
        <dbReference type="ARBA" id="ARBA00022723"/>
    </source>
</evidence>
<evidence type="ECO:0000256" key="8">
    <source>
        <dbReference type="HAMAP-Rule" id="MF_00461"/>
    </source>
</evidence>
<dbReference type="InterPro" id="IPR010208">
    <property type="entry name" value="Ion_transpt_RnfC/RsxC"/>
</dbReference>
<evidence type="ECO:0000256" key="4">
    <source>
        <dbReference type="ARBA" id="ARBA00022737"/>
    </source>
</evidence>
<keyword evidence="8" id="KW-0472">Membrane</keyword>
<keyword evidence="2 8" id="KW-0004">4Fe-4S</keyword>
<comment type="subunit">
    <text evidence="8">The complex is composed of six subunits: RnfA, RnfB, RnfC, RnfD, RnfE and RnfG.</text>
</comment>
<comment type="subcellular location">
    <subcellularLocation>
        <location evidence="8">Cell inner membrane</location>
        <topology evidence="8">Peripheral membrane protein</topology>
    </subcellularLocation>
</comment>
<evidence type="ECO:0000256" key="9">
    <source>
        <dbReference type="SAM" id="MobiDB-lite"/>
    </source>
</evidence>
<dbReference type="GO" id="GO:0009055">
    <property type="term" value="F:electron transfer activity"/>
    <property type="evidence" value="ECO:0007669"/>
    <property type="project" value="InterPro"/>
</dbReference>
<dbReference type="GO" id="GO:0005886">
    <property type="term" value="C:plasma membrane"/>
    <property type="evidence" value="ECO:0007669"/>
    <property type="project" value="UniProtKB-SubCell"/>
</dbReference>
<dbReference type="Gene3D" id="3.40.50.11540">
    <property type="entry name" value="NADH-ubiquinone oxidoreductase 51kDa subunit"/>
    <property type="match status" value="1"/>
</dbReference>
<keyword evidence="3 8" id="KW-0479">Metal-binding</keyword>
<evidence type="ECO:0000256" key="6">
    <source>
        <dbReference type="ARBA" id="ARBA00023004"/>
    </source>
</evidence>
<keyword evidence="5 8" id="KW-0249">Electron transport</keyword>
<feature type="binding site" evidence="8">
    <location>
        <position position="392"/>
    </location>
    <ligand>
        <name>[4Fe-4S] cluster</name>
        <dbReference type="ChEBI" id="CHEBI:49883"/>
        <label>2</label>
    </ligand>
</feature>
<gene>
    <name evidence="8 11" type="primary">rnfC</name>
    <name evidence="11" type="ORF">NCTC13093_02071</name>
</gene>
<keyword evidence="12" id="KW-1185">Reference proteome</keyword>
<dbReference type="PROSITE" id="PS00198">
    <property type="entry name" value="4FE4S_FER_1"/>
    <property type="match status" value="1"/>
</dbReference>
<dbReference type="PANTHER" id="PTHR43034:SF2">
    <property type="entry name" value="ION-TRANSLOCATING OXIDOREDUCTASE COMPLEX SUBUNIT C"/>
    <property type="match status" value="1"/>
</dbReference>
<evidence type="ECO:0000256" key="1">
    <source>
        <dbReference type="ARBA" id="ARBA00022448"/>
    </source>
</evidence>
<dbReference type="Pfam" id="PF13375">
    <property type="entry name" value="RnfC_N"/>
    <property type="match status" value="1"/>
</dbReference>
<dbReference type="PROSITE" id="PS51379">
    <property type="entry name" value="4FE4S_FER_2"/>
    <property type="match status" value="1"/>
</dbReference>
<evidence type="ECO:0000313" key="11">
    <source>
        <dbReference type="EMBL" id="SPT70653.1"/>
    </source>
</evidence>
<dbReference type="HAMAP" id="MF_00461">
    <property type="entry name" value="RsxC_RnfC"/>
    <property type="match status" value="1"/>
</dbReference>
<evidence type="ECO:0000256" key="5">
    <source>
        <dbReference type="ARBA" id="ARBA00022982"/>
    </source>
</evidence>
<dbReference type="EMBL" id="UAPV01000001">
    <property type="protein sequence ID" value="SPT70653.1"/>
    <property type="molecule type" value="Genomic_DNA"/>
</dbReference>
<dbReference type="SUPFAM" id="SSF46548">
    <property type="entry name" value="alpha-helical ferredoxin"/>
    <property type="match status" value="1"/>
</dbReference>
<dbReference type="Pfam" id="PF01512">
    <property type="entry name" value="Complex1_51K"/>
    <property type="match status" value="1"/>
</dbReference>
<protein>
    <recommendedName>
        <fullName evidence="8">Ion-translocating oxidoreductase complex subunit C</fullName>
        <ecNumber evidence="8">7.-.-.-</ecNumber>
    </recommendedName>
    <alternativeName>
        <fullName evidence="8">Rnf electron transport complex subunit C</fullName>
    </alternativeName>
</protein>
<keyword evidence="1 8" id="KW-0813">Transport</keyword>
<feature type="binding site" evidence="8">
    <location>
        <position position="388"/>
    </location>
    <ligand>
        <name>[4Fe-4S] cluster</name>
        <dbReference type="ChEBI" id="CHEBI:49883"/>
        <label>1</label>
    </ligand>
</feature>
<dbReference type="InterPro" id="IPR037225">
    <property type="entry name" value="Nuo51_FMN-bd_sf"/>
</dbReference>
<feature type="binding site" evidence="8">
    <location>
        <position position="382"/>
    </location>
    <ligand>
        <name>[4Fe-4S] cluster</name>
        <dbReference type="ChEBI" id="CHEBI:49883"/>
        <label>1</label>
    </ligand>
</feature>
<comment type="function">
    <text evidence="8">Part of a membrane-bound complex that couples electron transfer with translocation of ions across the membrane.</text>
</comment>
<dbReference type="InterPro" id="IPR026902">
    <property type="entry name" value="RnfC_N"/>
</dbReference>
<organism evidence="11 12">
    <name type="scientific">Anaerobiospirillum thomasii</name>
    <dbReference type="NCBI Taxonomy" id="179995"/>
    <lineage>
        <taxon>Bacteria</taxon>
        <taxon>Pseudomonadati</taxon>
        <taxon>Pseudomonadota</taxon>
        <taxon>Gammaproteobacteria</taxon>
        <taxon>Aeromonadales</taxon>
        <taxon>Succinivibrionaceae</taxon>
        <taxon>Anaerobiospirillum</taxon>
    </lineage>
</organism>
<feature type="binding site" evidence="8">
    <location>
        <position position="385"/>
    </location>
    <ligand>
        <name>[4Fe-4S] cluster</name>
        <dbReference type="ChEBI" id="CHEBI:49883"/>
        <label>1</label>
    </ligand>
</feature>
<comment type="cofactor">
    <cofactor evidence="8">
        <name>[4Fe-4S] cluster</name>
        <dbReference type="ChEBI" id="CHEBI:49883"/>
    </cofactor>
    <text evidence="8">Binds 2 [4Fe-4S] clusters per subunit.</text>
</comment>
<feature type="compositionally biased region" description="Polar residues" evidence="9">
    <location>
        <begin position="534"/>
        <end position="558"/>
    </location>
</feature>
<dbReference type="InterPro" id="IPR011538">
    <property type="entry name" value="Nuo51_FMN-bd"/>
</dbReference>
<evidence type="ECO:0000313" key="12">
    <source>
        <dbReference type="Proteomes" id="UP000250086"/>
    </source>
</evidence>
<feature type="domain" description="4Fe-4S ferredoxin-type" evidence="10">
    <location>
        <begin position="373"/>
        <end position="402"/>
    </location>
</feature>
<keyword evidence="8" id="KW-1003">Cell membrane</keyword>
<keyword evidence="8" id="KW-0997">Cell inner membrane</keyword>
<dbReference type="Proteomes" id="UP000250086">
    <property type="component" value="Unassembled WGS sequence"/>
</dbReference>
<proteinExistence type="inferred from homology"/>
<reference evidence="11 12" key="1">
    <citation type="submission" date="2018-06" db="EMBL/GenBank/DDBJ databases">
        <authorList>
            <consortium name="Pathogen Informatics"/>
            <person name="Doyle S."/>
        </authorList>
    </citation>
    <scope>NUCLEOTIDE SEQUENCE [LARGE SCALE GENOMIC DNA]</scope>
    <source>
        <strain evidence="11 12">NCTC13093</strain>
    </source>
</reference>
<dbReference type="Pfam" id="PF13183">
    <property type="entry name" value="Fer4_8"/>
    <property type="match status" value="1"/>
</dbReference>
<keyword evidence="6 8" id="KW-0408">Iron</keyword>
<keyword evidence="4 8" id="KW-0677">Repeat</keyword>
<accession>A0A2X0VA54</accession>
<feature type="binding site" evidence="8">
    <location>
        <position position="424"/>
    </location>
    <ligand>
        <name>[4Fe-4S] cluster</name>
        <dbReference type="ChEBI" id="CHEBI:49883"/>
        <label>2</label>
    </ligand>
</feature>
<dbReference type="AlphaFoldDB" id="A0A2X0VA54"/>
<dbReference type="EC" id="7.-.-.-" evidence="8"/>
<feature type="binding site" evidence="8">
    <location>
        <position position="427"/>
    </location>
    <ligand>
        <name>[4Fe-4S] cluster</name>
        <dbReference type="ChEBI" id="CHEBI:49883"/>
        <label>2</label>
    </ligand>
</feature>
<evidence type="ECO:0000259" key="10">
    <source>
        <dbReference type="PROSITE" id="PS51379"/>
    </source>
</evidence>
<dbReference type="Gene3D" id="3.30.70.20">
    <property type="match status" value="1"/>
</dbReference>
<dbReference type="RefSeq" id="WP_113744703.1">
    <property type="nucleotide sequence ID" value="NZ_UAPV01000001.1"/>
</dbReference>
<evidence type="ECO:0000256" key="7">
    <source>
        <dbReference type="ARBA" id="ARBA00023014"/>
    </source>
</evidence>
<dbReference type="PANTHER" id="PTHR43034">
    <property type="entry name" value="ION-TRANSLOCATING OXIDOREDUCTASE COMPLEX SUBUNIT C"/>
    <property type="match status" value="1"/>
</dbReference>
<sequence>MAKSNQLGKILQGKIWKFFGGIKPDPLKATSTHAIEELPLPSLITLPLERHLGTGGQVLVKVGDHVKAGQMLTIPGGSRNVPLHASTSGHIVSIANQVLPHPSGFSGMCITIKPDMLDTWTDAQPLANWRELDSDTLIKKIRHSGVEGLGGAQFQTATKFESAIQSCGECNVFIVNGAECEPVATCDDRLMQERAHDIATGIDIVNHILKPKITIVAIEDNKPEAIKAMQEALKDKGQVQIRVIPTIYPSGAARNLIKIVTGIEIPYNAHTSDCGIVVDNVETIFSIKQAIVDGIPLIRRVITIAGENLQKSGNAWVRLGTSVRFLLNHYKLNPERRQRVILGGPFMGFTLPSIDVPVTKATTCVMAPSISEFEEEPEESNCIRCGRCARVCPSRLVPYLMYAYSKASDHTNARKCGIYDCTECGCCAYVCPSKIKLTGQFRKEKAIQRLIDDKQKRNIRAKERQNIRNERLKKEEAARELKKKAALERIAKAQQMAKDNPEAAKELEKKRQEELAQAKERARQRREALKQKQSVAGTAAPQTASSAPGESNGTVTLSTDTGKLKIKGVAGKKMVLENNSMLQGVKSSDSTQHTQEQDRLPLPYNLRQGAVAKHAKIIDIWPEALVFDPLLQKVENPPQDPVRYENIVSSVTPSVFERRIEESGKVKKLPLNLTKKQY</sequence>
<feature type="compositionally biased region" description="Basic and acidic residues" evidence="9">
    <location>
        <begin position="499"/>
        <end position="530"/>
    </location>
</feature>
<dbReference type="InterPro" id="IPR017900">
    <property type="entry name" value="4Fe4S_Fe_S_CS"/>
</dbReference>
<dbReference type="NCBIfam" id="NF003454">
    <property type="entry name" value="PRK05035.1"/>
    <property type="match status" value="1"/>
</dbReference>
<name>A0A2X0VA54_9GAMM</name>
<keyword evidence="7 8" id="KW-0411">Iron-sulfur</keyword>
<dbReference type="InterPro" id="IPR017896">
    <property type="entry name" value="4Fe4S_Fe-S-bd"/>
</dbReference>
<dbReference type="NCBIfam" id="TIGR01945">
    <property type="entry name" value="rnfC"/>
    <property type="match status" value="1"/>
</dbReference>
<evidence type="ECO:0000256" key="2">
    <source>
        <dbReference type="ARBA" id="ARBA00022485"/>
    </source>
</evidence>
<feature type="binding site" evidence="8">
    <location>
        <position position="421"/>
    </location>
    <ligand>
        <name>[4Fe-4S] cluster</name>
        <dbReference type="ChEBI" id="CHEBI:49883"/>
        <label>2</label>
    </ligand>
</feature>
<comment type="similarity">
    <text evidence="8">Belongs to the 4Fe4S bacterial-type ferredoxin family. RnfC subfamily.</text>
</comment>
<feature type="region of interest" description="Disordered" evidence="9">
    <location>
        <begin position="493"/>
        <end position="558"/>
    </location>
</feature>
<dbReference type="SUPFAM" id="SSF142019">
    <property type="entry name" value="Nqo1 FMN-binding domain-like"/>
    <property type="match status" value="1"/>
</dbReference>
<dbReference type="GO" id="GO:0051539">
    <property type="term" value="F:4 iron, 4 sulfur cluster binding"/>
    <property type="evidence" value="ECO:0007669"/>
    <property type="project" value="UniProtKB-KW"/>
</dbReference>
<dbReference type="GO" id="GO:0022900">
    <property type="term" value="P:electron transport chain"/>
    <property type="evidence" value="ECO:0007669"/>
    <property type="project" value="UniProtKB-UniRule"/>
</dbReference>
<keyword evidence="8" id="KW-1278">Translocase</keyword>
<feature type="binding site" evidence="8">
    <location>
        <position position="431"/>
    </location>
    <ligand>
        <name>[4Fe-4S] cluster</name>
        <dbReference type="ChEBI" id="CHEBI:49883"/>
        <label>1</label>
    </ligand>
</feature>
<dbReference type="GO" id="GO:0046872">
    <property type="term" value="F:metal ion binding"/>
    <property type="evidence" value="ECO:0007669"/>
    <property type="project" value="UniProtKB-KW"/>
</dbReference>